<dbReference type="Proteomes" id="UP000320496">
    <property type="component" value="Chromosome"/>
</dbReference>
<evidence type="ECO:0000256" key="4">
    <source>
        <dbReference type="ARBA" id="ARBA00022679"/>
    </source>
</evidence>
<dbReference type="NCBIfam" id="TIGR01697">
    <property type="entry name" value="PNPH-PUNA-XAPA"/>
    <property type="match status" value="1"/>
</dbReference>
<evidence type="ECO:0000313" key="7">
    <source>
        <dbReference type="EMBL" id="QDU39406.1"/>
    </source>
</evidence>
<dbReference type="InterPro" id="IPR000845">
    <property type="entry name" value="Nucleoside_phosphorylase_d"/>
</dbReference>
<dbReference type="PANTHER" id="PTHR11904:SF9">
    <property type="entry name" value="PURINE NUCLEOSIDE PHOSPHORYLASE-RELATED"/>
    <property type="match status" value="1"/>
</dbReference>
<dbReference type="PANTHER" id="PTHR11904">
    <property type="entry name" value="METHYLTHIOADENOSINE/PURINE NUCLEOSIDE PHOSPHORYLASE"/>
    <property type="match status" value="1"/>
</dbReference>
<evidence type="ECO:0000256" key="1">
    <source>
        <dbReference type="ARBA" id="ARBA00005058"/>
    </source>
</evidence>
<dbReference type="UniPathway" id="UPA00606"/>
<dbReference type="EC" id="2.4.2.1" evidence="5"/>
<keyword evidence="4 5" id="KW-0808">Transferase</keyword>
<gene>
    <name evidence="7" type="primary">punA_2</name>
    <name evidence="7" type="ORF">Mal4_37510</name>
</gene>
<dbReference type="InterPro" id="IPR011268">
    <property type="entry name" value="Purine_phosphorylase"/>
</dbReference>
<evidence type="ECO:0000313" key="8">
    <source>
        <dbReference type="Proteomes" id="UP000320496"/>
    </source>
</evidence>
<evidence type="ECO:0000256" key="5">
    <source>
        <dbReference type="PIRNR" id="PIRNR000477"/>
    </source>
</evidence>
<dbReference type="OrthoDB" id="1523230at2"/>
<name>A0A517ZA99_9PLAN</name>
<dbReference type="EMBL" id="CP036275">
    <property type="protein sequence ID" value="QDU39406.1"/>
    <property type="molecule type" value="Genomic_DNA"/>
</dbReference>
<dbReference type="AlphaFoldDB" id="A0A517ZA99"/>
<sequence>MLAKDLQDRVDEIAGIIRSVWPTRPEAGIVLGTGLGGLADAIEQEAVFEVRELPHLPAATAIGHRGALICGRLGGVPVVAQAGRYHAYEGYPQWQITLPIRVMHQLGIGRLIMSNASGGLNPHYDVGDLVVVQDHMSLLGSNPFCGVRGDGADADRTDMSCPYDEQLMRRALEIARQERIVAHKGVYLAVTGPNFETRAEIRFMRQFADVVGMSTVPEVIVSSQLELPVVAFSMVTNRCMADVALPPDGHHVAQIAAVNEPRLRRIVTRLVGDLGGETTADRPRRARQSQSG</sequence>
<dbReference type="GO" id="GO:0009116">
    <property type="term" value="P:nucleoside metabolic process"/>
    <property type="evidence" value="ECO:0007669"/>
    <property type="project" value="InterPro"/>
</dbReference>
<protein>
    <recommendedName>
        <fullName evidence="5">Purine nucleoside phosphorylase</fullName>
        <ecNumber evidence="5">2.4.2.1</ecNumber>
    </recommendedName>
    <alternativeName>
        <fullName evidence="5">Inosine-guanosine phosphorylase</fullName>
    </alternativeName>
</protein>
<proteinExistence type="inferred from homology"/>
<keyword evidence="8" id="KW-1185">Reference proteome</keyword>
<comment type="pathway">
    <text evidence="1 5">Purine metabolism; purine nucleoside salvage.</text>
</comment>
<dbReference type="NCBIfam" id="NF006054">
    <property type="entry name" value="PRK08202.1"/>
    <property type="match status" value="1"/>
</dbReference>
<dbReference type="GO" id="GO:0005737">
    <property type="term" value="C:cytoplasm"/>
    <property type="evidence" value="ECO:0007669"/>
    <property type="project" value="TreeGrafter"/>
</dbReference>
<dbReference type="Gene3D" id="3.40.50.1580">
    <property type="entry name" value="Nucleoside phosphorylase domain"/>
    <property type="match status" value="1"/>
</dbReference>
<dbReference type="PIRSF" id="PIRSF000477">
    <property type="entry name" value="PurNPase"/>
    <property type="match status" value="1"/>
</dbReference>
<comment type="function">
    <text evidence="5">The purine nucleoside phosphorylases catalyze the phosphorolytic breakdown of the N-glycosidic bond in the beta-(deoxy)ribonucleoside molecules, with the formation of the corresponding free purine bases and pentose-1-phosphate.</text>
</comment>
<comment type="similarity">
    <text evidence="2 5">Belongs to the PNP/MTAP phosphorylase family.</text>
</comment>
<organism evidence="7 8">
    <name type="scientific">Maioricimonas rarisocia</name>
    <dbReference type="NCBI Taxonomy" id="2528026"/>
    <lineage>
        <taxon>Bacteria</taxon>
        <taxon>Pseudomonadati</taxon>
        <taxon>Planctomycetota</taxon>
        <taxon>Planctomycetia</taxon>
        <taxon>Planctomycetales</taxon>
        <taxon>Planctomycetaceae</taxon>
        <taxon>Maioricimonas</taxon>
    </lineage>
</organism>
<dbReference type="KEGG" id="mri:Mal4_37510"/>
<keyword evidence="3 5" id="KW-0328">Glycosyltransferase</keyword>
<feature type="domain" description="Nucleoside phosphorylase" evidence="6">
    <location>
        <begin position="27"/>
        <end position="271"/>
    </location>
</feature>
<dbReference type="CDD" id="cd09009">
    <property type="entry name" value="PNP-EcPNPII_like"/>
    <property type="match status" value="1"/>
</dbReference>
<evidence type="ECO:0000259" key="6">
    <source>
        <dbReference type="Pfam" id="PF01048"/>
    </source>
</evidence>
<dbReference type="GO" id="GO:0004731">
    <property type="term" value="F:purine-nucleoside phosphorylase activity"/>
    <property type="evidence" value="ECO:0007669"/>
    <property type="project" value="UniProtKB-EC"/>
</dbReference>
<reference evidence="7 8" key="1">
    <citation type="submission" date="2019-02" db="EMBL/GenBank/DDBJ databases">
        <title>Deep-cultivation of Planctomycetes and their phenomic and genomic characterization uncovers novel biology.</title>
        <authorList>
            <person name="Wiegand S."/>
            <person name="Jogler M."/>
            <person name="Boedeker C."/>
            <person name="Pinto D."/>
            <person name="Vollmers J."/>
            <person name="Rivas-Marin E."/>
            <person name="Kohn T."/>
            <person name="Peeters S.H."/>
            <person name="Heuer A."/>
            <person name="Rast P."/>
            <person name="Oberbeckmann S."/>
            <person name="Bunk B."/>
            <person name="Jeske O."/>
            <person name="Meyerdierks A."/>
            <person name="Storesund J.E."/>
            <person name="Kallscheuer N."/>
            <person name="Luecker S."/>
            <person name="Lage O.M."/>
            <person name="Pohl T."/>
            <person name="Merkel B.J."/>
            <person name="Hornburger P."/>
            <person name="Mueller R.-W."/>
            <person name="Bruemmer F."/>
            <person name="Labrenz M."/>
            <person name="Spormann A.M."/>
            <person name="Op den Camp H."/>
            <person name="Overmann J."/>
            <person name="Amann R."/>
            <person name="Jetten M.S.M."/>
            <person name="Mascher T."/>
            <person name="Medema M.H."/>
            <person name="Devos D.P."/>
            <person name="Kaster A.-K."/>
            <person name="Ovreas L."/>
            <person name="Rohde M."/>
            <person name="Galperin M.Y."/>
            <person name="Jogler C."/>
        </authorList>
    </citation>
    <scope>NUCLEOTIDE SEQUENCE [LARGE SCALE GENOMIC DNA]</scope>
    <source>
        <strain evidence="7 8">Mal4</strain>
    </source>
</reference>
<dbReference type="InterPro" id="IPR035994">
    <property type="entry name" value="Nucleoside_phosphorylase_sf"/>
</dbReference>
<evidence type="ECO:0000256" key="2">
    <source>
        <dbReference type="ARBA" id="ARBA00006751"/>
    </source>
</evidence>
<dbReference type="SUPFAM" id="SSF53167">
    <property type="entry name" value="Purine and uridine phosphorylases"/>
    <property type="match status" value="1"/>
</dbReference>
<dbReference type="Pfam" id="PF01048">
    <property type="entry name" value="PNP_UDP_1"/>
    <property type="match status" value="1"/>
</dbReference>
<evidence type="ECO:0000256" key="3">
    <source>
        <dbReference type="ARBA" id="ARBA00022676"/>
    </source>
</evidence>
<dbReference type="RefSeq" id="WP_145370590.1">
    <property type="nucleotide sequence ID" value="NZ_CP036275.1"/>
</dbReference>
<accession>A0A517ZA99</accession>